<dbReference type="SUPFAM" id="SSF103473">
    <property type="entry name" value="MFS general substrate transporter"/>
    <property type="match status" value="1"/>
</dbReference>
<dbReference type="InterPro" id="IPR036259">
    <property type="entry name" value="MFS_trans_sf"/>
</dbReference>
<comment type="subcellular location">
    <subcellularLocation>
        <location evidence="1">Cell membrane</location>
        <topology evidence="1">Multi-pass membrane protein</topology>
    </subcellularLocation>
</comment>
<dbReference type="PANTHER" id="PTHR23514">
    <property type="entry name" value="BYPASS OF STOP CODON PROTEIN 6"/>
    <property type="match status" value="1"/>
</dbReference>
<accession>A0ABP6LBW9</accession>
<organism evidence="7 8">
    <name type="scientific">Gordonia defluvii</name>
    <dbReference type="NCBI Taxonomy" id="283718"/>
    <lineage>
        <taxon>Bacteria</taxon>
        <taxon>Bacillati</taxon>
        <taxon>Actinomycetota</taxon>
        <taxon>Actinomycetes</taxon>
        <taxon>Mycobacteriales</taxon>
        <taxon>Gordoniaceae</taxon>
        <taxon>Gordonia</taxon>
    </lineage>
</organism>
<keyword evidence="3 5" id="KW-1133">Transmembrane helix</keyword>
<proteinExistence type="predicted"/>
<comment type="caution">
    <text evidence="7">The sequence shown here is derived from an EMBL/GenBank/DDBJ whole genome shotgun (WGS) entry which is preliminary data.</text>
</comment>
<evidence type="ECO:0000256" key="3">
    <source>
        <dbReference type="ARBA" id="ARBA00022989"/>
    </source>
</evidence>
<protein>
    <submittedName>
        <fullName evidence="7">MFS transporter</fullName>
    </submittedName>
</protein>
<feature type="transmembrane region" description="Helical" evidence="5">
    <location>
        <begin position="52"/>
        <end position="72"/>
    </location>
</feature>
<feature type="transmembrane region" description="Helical" evidence="5">
    <location>
        <begin position="247"/>
        <end position="266"/>
    </location>
</feature>
<dbReference type="Proteomes" id="UP001501035">
    <property type="component" value="Unassembled WGS sequence"/>
</dbReference>
<feature type="transmembrane region" description="Helical" evidence="5">
    <location>
        <begin position="363"/>
        <end position="382"/>
    </location>
</feature>
<feature type="transmembrane region" description="Helical" evidence="5">
    <location>
        <begin position="210"/>
        <end position="235"/>
    </location>
</feature>
<dbReference type="Pfam" id="PF07690">
    <property type="entry name" value="MFS_1"/>
    <property type="match status" value="1"/>
</dbReference>
<feature type="transmembrane region" description="Helical" evidence="5">
    <location>
        <begin position="103"/>
        <end position="129"/>
    </location>
</feature>
<dbReference type="InterPro" id="IPR051788">
    <property type="entry name" value="MFS_Transporter"/>
</dbReference>
<dbReference type="Gene3D" id="1.20.1250.20">
    <property type="entry name" value="MFS general substrate transporter like domains"/>
    <property type="match status" value="2"/>
</dbReference>
<dbReference type="PROSITE" id="PS50850">
    <property type="entry name" value="MFS"/>
    <property type="match status" value="1"/>
</dbReference>
<gene>
    <name evidence="7" type="ORF">GCM10010528_16870</name>
</gene>
<feature type="domain" description="Major facilitator superfamily (MFS) profile" evidence="6">
    <location>
        <begin position="14"/>
        <end position="386"/>
    </location>
</feature>
<evidence type="ECO:0000259" key="6">
    <source>
        <dbReference type="PROSITE" id="PS50850"/>
    </source>
</evidence>
<evidence type="ECO:0000256" key="4">
    <source>
        <dbReference type="ARBA" id="ARBA00023136"/>
    </source>
</evidence>
<evidence type="ECO:0000313" key="8">
    <source>
        <dbReference type="Proteomes" id="UP001501035"/>
    </source>
</evidence>
<name>A0ABP6LBW9_9ACTN</name>
<feature type="transmembrane region" description="Helical" evidence="5">
    <location>
        <begin position="335"/>
        <end position="357"/>
    </location>
</feature>
<dbReference type="PANTHER" id="PTHR23514:SF13">
    <property type="entry name" value="INNER MEMBRANE PROTEIN YBJJ"/>
    <property type="match status" value="1"/>
</dbReference>
<feature type="transmembrane region" description="Helical" evidence="5">
    <location>
        <begin position="141"/>
        <end position="164"/>
    </location>
</feature>
<evidence type="ECO:0000256" key="2">
    <source>
        <dbReference type="ARBA" id="ARBA00022692"/>
    </source>
</evidence>
<keyword evidence="4 5" id="KW-0472">Membrane</keyword>
<evidence type="ECO:0000256" key="5">
    <source>
        <dbReference type="SAM" id="Phobius"/>
    </source>
</evidence>
<dbReference type="EMBL" id="BAAAVS010000023">
    <property type="protein sequence ID" value="GAA3036815.1"/>
    <property type="molecule type" value="Genomic_DNA"/>
</dbReference>
<evidence type="ECO:0000313" key="7">
    <source>
        <dbReference type="EMBL" id="GAA3036815.1"/>
    </source>
</evidence>
<dbReference type="RefSeq" id="WP_290714221.1">
    <property type="nucleotide sequence ID" value="NZ_BAAAVS010000023.1"/>
</dbReference>
<feature type="transmembrane region" description="Helical" evidence="5">
    <location>
        <begin position="304"/>
        <end position="323"/>
    </location>
</feature>
<evidence type="ECO:0000256" key="1">
    <source>
        <dbReference type="ARBA" id="ARBA00004651"/>
    </source>
</evidence>
<dbReference type="InterPro" id="IPR011701">
    <property type="entry name" value="MFS"/>
</dbReference>
<keyword evidence="2 5" id="KW-0812">Transmembrane</keyword>
<dbReference type="InterPro" id="IPR020846">
    <property type="entry name" value="MFS_dom"/>
</dbReference>
<feature type="transmembrane region" description="Helical" evidence="5">
    <location>
        <begin position="278"/>
        <end position="298"/>
    </location>
</feature>
<reference evidence="8" key="1">
    <citation type="journal article" date="2019" name="Int. J. Syst. Evol. Microbiol.">
        <title>The Global Catalogue of Microorganisms (GCM) 10K type strain sequencing project: providing services to taxonomists for standard genome sequencing and annotation.</title>
        <authorList>
            <consortium name="The Broad Institute Genomics Platform"/>
            <consortium name="The Broad Institute Genome Sequencing Center for Infectious Disease"/>
            <person name="Wu L."/>
            <person name="Ma J."/>
        </authorList>
    </citation>
    <scope>NUCLEOTIDE SEQUENCE [LARGE SCALE GENOMIC DNA]</scope>
    <source>
        <strain evidence="8">JCM 14234</strain>
    </source>
</reference>
<feature type="transmembrane region" description="Helical" evidence="5">
    <location>
        <begin position="170"/>
        <end position="189"/>
    </location>
</feature>
<sequence length="386" mass="38774">MSAGTFRRGLTPSALAVVMIAFAVQGFGYAAVVSALPTFKQRIGLSETMLSGILLAVCVAAAGGSVLADVIAVRWGSRWAIAAGFLMQTVALCVAVNTTTLVLFTAAVFVYGVGLGTVDASANMAGALAEARSSQPVFGRLYAAYTVAAILGALATAGTASTPLSRTTPVAAAAVFAATAAMLVVRYGDHYRSQRPTSSASAAERRLPRSGIWLVGGLVFAAFVVDSAVSAWSTLYLQDGLHSGPSIAPLAYAGYLGVVLLGRLVADPLVARWGRTSTGLIGVLVALAGCLLVVAAHLPGPAVVGFALAGAAAGLLVPVAFSWAGELLPARSDEVIARVNLFNYGGALVGAVALGALAGNAPALGFGFALPAVALLLALPLLRAHG</sequence>
<feature type="transmembrane region" description="Helical" evidence="5">
    <location>
        <begin position="12"/>
        <end position="32"/>
    </location>
</feature>
<keyword evidence="8" id="KW-1185">Reference proteome</keyword>